<protein>
    <recommendedName>
        <fullName evidence="3">Chromatin modification-related protein EAF6</fullName>
    </recommendedName>
</protein>
<accession>A0AAV0BRA5</accession>
<evidence type="ECO:0000256" key="5">
    <source>
        <dbReference type="ARBA" id="ARBA00023015"/>
    </source>
</evidence>
<evidence type="ECO:0000256" key="4">
    <source>
        <dbReference type="ARBA" id="ARBA00022853"/>
    </source>
</evidence>
<dbReference type="InterPro" id="IPR015418">
    <property type="entry name" value="Eaf6"/>
</dbReference>
<evidence type="ECO:0000256" key="1">
    <source>
        <dbReference type="ARBA" id="ARBA00004123"/>
    </source>
</evidence>
<sequence length="264" mass="29238">MSNENLMDDDLNCEESNIKPSSATTRQQMQDSTIIIVINQQYHIDCNRIELAALETTLYAHETAYLTDPLAKSFGNIVKGYETTIVRKDIKRRDIRENLERKKVILDQSNLDCVCTTSHPTVAGHGKFQKRAPAIIDNFSNLFQALEYGWWFVKGDLSHLKLSTEQVKFLGLPIEIWVWLTVAGYGAQTQTKAVCCASLRSVGLGSILVSLMTGILTVNAPRGHISFFEAHGGHESNSTCCAAAEDRASLCEPFDGLWKPGGQG</sequence>
<evidence type="ECO:0000256" key="2">
    <source>
        <dbReference type="ARBA" id="ARBA00010916"/>
    </source>
</evidence>
<dbReference type="AlphaFoldDB" id="A0AAV0BRA5"/>
<keyword evidence="4" id="KW-0156">Chromatin regulator</keyword>
<name>A0AAV0BRA5_PHAPC</name>
<dbReference type="Pfam" id="PF09340">
    <property type="entry name" value="NuA4"/>
    <property type="match status" value="1"/>
</dbReference>
<keyword evidence="8" id="KW-0539">Nucleus</keyword>
<evidence type="ECO:0000313" key="10">
    <source>
        <dbReference type="EMBL" id="CAH7689947.1"/>
    </source>
</evidence>
<dbReference type="GO" id="GO:0006325">
    <property type="term" value="P:chromatin organization"/>
    <property type="evidence" value="ECO:0007669"/>
    <property type="project" value="UniProtKB-KW"/>
</dbReference>
<feature type="compositionally biased region" description="Acidic residues" evidence="9">
    <location>
        <begin position="1"/>
        <end position="13"/>
    </location>
</feature>
<feature type="compositionally biased region" description="Polar residues" evidence="9">
    <location>
        <begin position="14"/>
        <end position="25"/>
    </location>
</feature>
<dbReference type="EMBL" id="CALTRL010006159">
    <property type="protein sequence ID" value="CAH7689947.1"/>
    <property type="molecule type" value="Genomic_DNA"/>
</dbReference>
<reference evidence="10" key="1">
    <citation type="submission" date="2022-06" db="EMBL/GenBank/DDBJ databases">
        <authorList>
            <consortium name="SYNGENTA / RWTH Aachen University"/>
        </authorList>
    </citation>
    <scope>NUCLEOTIDE SEQUENCE</scope>
</reference>
<keyword evidence="6" id="KW-0175">Coiled coil</keyword>
<evidence type="ECO:0000256" key="6">
    <source>
        <dbReference type="ARBA" id="ARBA00023054"/>
    </source>
</evidence>
<keyword evidence="7" id="KW-0804">Transcription</keyword>
<evidence type="ECO:0000256" key="3">
    <source>
        <dbReference type="ARBA" id="ARBA00018504"/>
    </source>
</evidence>
<dbReference type="GO" id="GO:0000123">
    <property type="term" value="C:histone acetyltransferase complex"/>
    <property type="evidence" value="ECO:0007669"/>
    <property type="project" value="InterPro"/>
</dbReference>
<comment type="caution">
    <text evidence="10">The sequence shown here is derived from an EMBL/GenBank/DDBJ whole genome shotgun (WGS) entry which is preliminary data.</text>
</comment>
<evidence type="ECO:0000313" key="11">
    <source>
        <dbReference type="Proteomes" id="UP001153365"/>
    </source>
</evidence>
<comment type="similarity">
    <text evidence="2">Belongs to the EAF6 family.</text>
</comment>
<gene>
    <name evidence="10" type="ORF">PPACK8108_LOCUS25134</name>
</gene>
<evidence type="ECO:0000256" key="7">
    <source>
        <dbReference type="ARBA" id="ARBA00023163"/>
    </source>
</evidence>
<keyword evidence="11" id="KW-1185">Reference proteome</keyword>
<evidence type="ECO:0000256" key="9">
    <source>
        <dbReference type="SAM" id="MobiDB-lite"/>
    </source>
</evidence>
<organism evidence="10 11">
    <name type="scientific">Phakopsora pachyrhizi</name>
    <name type="common">Asian soybean rust disease fungus</name>
    <dbReference type="NCBI Taxonomy" id="170000"/>
    <lineage>
        <taxon>Eukaryota</taxon>
        <taxon>Fungi</taxon>
        <taxon>Dikarya</taxon>
        <taxon>Basidiomycota</taxon>
        <taxon>Pucciniomycotina</taxon>
        <taxon>Pucciniomycetes</taxon>
        <taxon>Pucciniales</taxon>
        <taxon>Phakopsoraceae</taxon>
        <taxon>Phakopsora</taxon>
    </lineage>
</organism>
<proteinExistence type="inferred from homology"/>
<feature type="region of interest" description="Disordered" evidence="9">
    <location>
        <begin position="1"/>
        <end position="25"/>
    </location>
</feature>
<dbReference type="GO" id="GO:0005634">
    <property type="term" value="C:nucleus"/>
    <property type="evidence" value="ECO:0007669"/>
    <property type="project" value="UniProtKB-SubCell"/>
</dbReference>
<keyword evidence="5" id="KW-0805">Transcription regulation</keyword>
<comment type="subcellular location">
    <subcellularLocation>
        <location evidence="1">Nucleus</location>
    </subcellularLocation>
</comment>
<dbReference type="Proteomes" id="UP001153365">
    <property type="component" value="Unassembled WGS sequence"/>
</dbReference>
<evidence type="ECO:0000256" key="8">
    <source>
        <dbReference type="ARBA" id="ARBA00023242"/>
    </source>
</evidence>